<dbReference type="InterPro" id="IPR036441">
    <property type="entry name" value="DHquinase_II_sf"/>
</dbReference>
<dbReference type="NCBIfam" id="NF003807">
    <property type="entry name" value="PRK05395.1-4"/>
    <property type="match status" value="1"/>
</dbReference>
<dbReference type="Proteomes" id="UP000650224">
    <property type="component" value="Unassembled WGS sequence"/>
</dbReference>
<feature type="binding site" evidence="8 10">
    <location>
        <begin position="102"/>
        <end position="103"/>
    </location>
    <ligand>
        <name>substrate</name>
    </ligand>
</feature>
<comment type="caution">
    <text evidence="12">The sequence shown here is derived from an EMBL/GenBank/DDBJ whole genome shotgun (WGS) entry which is preliminary data.</text>
</comment>
<feature type="active site" description="Proton donor" evidence="8 9">
    <location>
        <position position="101"/>
    </location>
</feature>
<keyword evidence="7 8" id="KW-0456">Lyase</keyword>
<gene>
    <name evidence="8 12" type="primary">aroQ</name>
    <name evidence="12" type="ORF">H9627_04425</name>
</gene>
<evidence type="ECO:0000256" key="3">
    <source>
        <dbReference type="ARBA" id="ARBA00011037"/>
    </source>
</evidence>
<evidence type="ECO:0000256" key="11">
    <source>
        <dbReference type="PIRSR" id="PIRSR001399-3"/>
    </source>
</evidence>
<dbReference type="HAMAP" id="MF_00169">
    <property type="entry name" value="AroQ"/>
    <property type="match status" value="1"/>
</dbReference>
<dbReference type="CDD" id="cd00466">
    <property type="entry name" value="DHQase_II"/>
    <property type="match status" value="1"/>
</dbReference>
<feature type="binding site" evidence="8 10">
    <location>
        <position position="88"/>
    </location>
    <ligand>
        <name>substrate</name>
    </ligand>
</feature>
<dbReference type="Gene3D" id="3.40.50.9100">
    <property type="entry name" value="Dehydroquinase, class II"/>
    <property type="match status" value="1"/>
</dbReference>
<evidence type="ECO:0000256" key="4">
    <source>
        <dbReference type="ARBA" id="ARBA00011193"/>
    </source>
</evidence>
<feature type="binding site" evidence="8 10">
    <location>
        <position position="112"/>
    </location>
    <ligand>
        <name>substrate</name>
    </ligand>
</feature>
<dbReference type="UniPathway" id="UPA00053">
    <property type="reaction ID" value="UER00086"/>
</dbReference>
<dbReference type="GO" id="GO:0009073">
    <property type="term" value="P:aromatic amino acid family biosynthetic process"/>
    <property type="evidence" value="ECO:0007669"/>
    <property type="project" value="UniProtKB-KW"/>
</dbReference>
<dbReference type="EC" id="4.2.1.10" evidence="5 8"/>
<dbReference type="PANTHER" id="PTHR21272:SF3">
    <property type="entry name" value="CATABOLIC 3-DEHYDROQUINASE"/>
    <property type="match status" value="1"/>
</dbReference>
<dbReference type="GO" id="GO:0009423">
    <property type="term" value="P:chorismate biosynthetic process"/>
    <property type="evidence" value="ECO:0007669"/>
    <property type="project" value="UniProtKB-UniRule"/>
</dbReference>
<feature type="binding site" evidence="8 10">
    <location>
        <position position="81"/>
    </location>
    <ligand>
        <name>substrate</name>
    </ligand>
</feature>
<evidence type="ECO:0000313" key="13">
    <source>
        <dbReference type="Proteomes" id="UP000650224"/>
    </source>
</evidence>
<reference evidence="12 13" key="1">
    <citation type="submission" date="2020-08" db="EMBL/GenBank/DDBJ databases">
        <title>A Genomic Blueprint of the Chicken Gut Microbiome.</title>
        <authorList>
            <person name="Gilroy R."/>
            <person name="Ravi A."/>
            <person name="Getino M."/>
            <person name="Pursley I."/>
            <person name="Horton D.L."/>
            <person name="Alikhan N.-F."/>
            <person name="Baker D."/>
            <person name="Gharbi K."/>
            <person name="Hall N."/>
            <person name="Watson M."/>
            <person name="Adriaenssens E.M."/>
            <person name="Foster-Nyarko E."/>
            <person name="Jarju S."/>
            <person name="Secka A."/>
            <person name="Antonio M."/>
            <person name="Oren A."/>
            <person name="Chaudhuri R."/>
            <person name="La Ragione R.M."/>
            <person name="Hildebrand F."/>
            <person name="Pallen M.J."/>
        </authorList>
    </citation>
    <scope>NUCLEOTIDE SEQUENCE [LARGE SCALE GENOMIC DNA]</scope>
    <source>
        <strain evidence="12 13">Sa1YVA5</strain>
    </source>
</reference>
<feature type="binding site" evidence="8 10">
    <location>
        <position position="75"/>
    </location>
    <ligand>
        <name>substrate</name>
    </ligand>
</feature>
<dbReference type="InterPro" id="IPR001874">
    <property type="entry name" value="DHquinase_II"/>
</dbReference>
<dbReference type="NCBIfam" id="TIGR01088">
    <property type="entry name" value="aroQ"/>
    <property type="match status" value="1"/>
</dbReference>
<dbReference type="SUPFAM" id="SSF52304">
    <property type="entry name" value="Type II 3-dehydroquinate dehydratase"/>
    <property type="match status" value="1"/>
</dbReference>
<dbReference type="RefSeq" id="WP_191732794.1">
    <property type="nucleotide sequence ID" value="NZ_JACSPR010000002.1"/>
</dbReference>
<evidence type="ECO:0000256" key="8">
    <source>
        <dbReference type="HAMAP-Rule" id="MF_00169"/>
    </source>
</evidence>
<protein>
    <recommendedName>
        <fullName evidence="5 8">3-dehydroquinate dehydratase</fullName>
        <shortName evidence="8">3-dehydroquinase</shortName>
        <ecNumber evidence="5 8">4.2.1.10</ecNumber>
    </recommendedName>
    <alternativeName>
        <fullName evidence="8">Type II DHQase</fullName>
    </alternativeName>
</protein>
<dbReference type="PANTHER" id="PTHR21272">
    <property type="entry name" value="CATABOLIC 3-DEHYDROQUINASE"/>
    <property type="match status" value="1"/>
</dbReference>
<dbReference type="GO" id="GO:0019631">
    <property type="term" value="P:quinate catabolic process"/>
    <property type="evidence" value="ECO:0007669"/>
    <property type="project" value="TreeGrafter"/>
</dbReference>
<evidence type="ECO:0000313" key="12">
    <source>
        <dbReference type="EMBL" id="MBD8029582.1"/>
    </source>
</evidence>
<evidence type="ECO:0000256" key="7">
    <source>
        <dbReference type="ARBA" id="ARBA00023239"/>
    </source>
</evidence>
<dbReference type="Pfam" id="PF01220">
    <property type="entry name" value="DHquinase_II"/>
    <property type="match status" value="1"/>
</dbReference>
<comment type="catalytic activity">
    <reaction evidence="1 8">
        <text>3-dehydroquinate = 3-dehydroshikimate + H2O</text>
        <dbReference type="Rhea" id="RHEA:21096"/>
        <dbReference type="ChEBI" id="CHEBI:15377"/>
        <dbReference type="ChEBI" id="CHEBI:16630"/>
        <dbReference type="ChEBI" id="CHEBI:32364"/>
        <dbReference type="EC" id="4.2.1.10"/>
    </reaction>
</comment>
<evidence type="ECO:0000256" key="5">
    <source>
        <dbReference type="ARBA" id="ARBA00012060"/>
    </source>
</evidence>
<dbReference type="NCBIfam" id="NF003805">
    <property type="entry name" value="PRK05395.1-2"/>
    <property type="match status" value="1"/>
</dbReference>
<evidence type="ECO:0000256" key="10">
    <source>
        <dbReference type="PIRSR" id="PIRSR001399-2"/>
    </source>
</evidence>
<feature type="site" description="Transition state stabilizer" evidence="8 11">
    <location>
        <position position="19"/>
    </location>
</feature>
<name>A0A8I0LAC5_9CORY</name>
<evidence type="ECO:0000256" key="9">
    <source>
        <dbReference type="PIRSR" id="PIRSR001399-1"/>
    </source>
</evidence>
<sequence>MTGRILLLNGPNLNMLGLREPGIYGHATLDDVVELVRARAAHHGLEVDAVQSNHEGDLIDALHRARGTHLGCVLNPGGLTHTSVSLLDAVKASELPTVEVHISNPHARESFRHHSYISPAATAVIAGAGVDGYGFAVDILATNHLQRTAAQQ</sequence>
<organism evidence="12 13">
    <name type="scientific">Corynebacterium gallinarum</name>
    <dbReference type="NCBI Taxonomy" id="2762214"/>
    <lineage>
        <taxon>Bacteria</taxon>
        <taxon>Bacillati</taxon>
        <taxon>Actinomycetota</taxon>
        <taxon>Actinomycetes</taxon>
        <taxon>Mycobacteriales</taxon>
        <taxon>Corynebacteriaceae</taxon>
        <taxon>Corynebacterium</taxon>
    </lineage>
</organism>
<comment type="function">
    <text evidence="8">Catalyzes a trans-dehydration via an enolate intermediate.</text>
</comment>
<dbReference type="NCBIfam" id="NF003806">
    <property type="entry name" value="PRK05395.1-3"/>
    <property type="match status" value="1"/>
</dbReference>
<comment type="pathway">
    <text evidence="2 8">Metabolic intermediate biosynthesis; chorismate biosynthesis; chorismate from D-erythrose 4-phosphate and phosphoenolpyruvate: step 3/7.</text>
</comment>
<dbReference type="AlphaFoldDB" id="A0A8I0LAC5"/>
<keyword evidence="6 8" id="KW-0057">Aromatic amino acid biosynthesis</keyword>
<dbReference type="EMBL" id="JACSPR010000002">
    <property type="protein sequence ID" value="MBD8029582.1"/>
    <property type="molecule type" value="Genomic_DNA"/>
</dbReference>
<evidence type="ECO:0000256" key="1">
    <source>
        <dbReference type="ARBA" id="ARBA00001864"/>
    </source>
</evidence>
<keyword evidence="8" id="KW-0028">Amino-acid biosynthesis</keyword>
<comment type="subunit">
    <text evidence="4 8">Homododecamer.</text>
</comment>
<accession>A0A8I0LAC5</accession>
<keyword evidence="13" id="KW-1185">Reference proteome</keyword>
<evidence type="ECO:0000256" key="2">
    <source>
        <dbReference type="ARBA" id="ARBA00004902"/>
    </source>
</evidence>
<dbReference type="PIRSF" id="PIRSF001399">
    <property type="entry name" value="DHquinase_II"/>
    <property type="match status" value="1"/>
</dbReference>
<dbReference type="InterPro" id="IPR018509">
    <property type="entry name" value="DHquinase_II_CS"/>
</dbReference>
<evidence type="ECO:0000256" key="6">
    <source>
        <dbReference type="ARBA" id="ARBA00023141"/>
    </source>
</evidence>
<proteinExistence type="inferred from homology"/>
<dbReference type="GO" id="GO:0003855">
    <property type="term" value="F:3-dehydroquinate dehydratase activity"/>
    <property type="evidence" value="ECO:0007669"/>
    <property type="project" value="UniProtKB-UniRule"/>
</dbReference>
<dbReference type="PROSITE" id="PS01029">
    <property type="entry name" value="DEHYDROQUINASE_II"/>
    <property type="match status" value="1"/>
</dbReference>
<feature type="active site" description="Proton acceptor" evidence="8 9">
    <location>
        <position position="24"/>
    </location>
</feature>
<dbReference type="GO" id="GO:0008652">
    <property type="term" value="P:amino acid biosynthetic process"/>
    <property type="evidence" value="ECO:0007669"/>
    <property type="project" value="UniProtKB-KW"/>
</dbReference>
<comment type="similarity">
    <text evidence="3 8">Belongs to the type-II 3-dehydroquinase family.</text>
</comment>